<comment type="similarity">
    <text evidence="3 17">Belongs to the FAN1 family.</text>
</comment>
<evidence type="ECO:0000256" key="9">
    <source>
        <dbReference type="ARBA" id="ARBA00022801"/>
    </source>
</evidence>
<dbReference type="InterPro" id="IPR049138">
    <property type="entry name" value="Fan1_SAP_met"/>
</dbReference>
<evidence type="ECO:0000313" key="22">
    <source>
        <dbReference type="RefSeq" id="XP_033776664.1"/>
    </source>
</evidence>
<dbReference type="EC" id="3.1.4.1" evidence="17"/>
<dbReference type="RefSeq" id="XP_033776665.1">
    <property type="nucleotide sequence ID" value="XM_033920774.1"/>
</dbReference>
<dbReference type="InterPro" id="IPR011856">
    <property type="entry name" value="tRNA_endonuc-like_dom_sf"/>
</dbReference>
<organism evidence="21 23">
    <name type="scientific">Geotrypetes seraphini</name>
    <name type="common">Gaboon caecilian</name>
    <name type="synonym">Caecilia seraphini</name>
    <dbReference type="NCBI Taxonomy" id="260995"/>
    <lineage>
        <taxon>Eukaryota</taxon>
        <taxon>Metazoa</taxon>
        <taxon>Chordata</taxon>
        <taxon>Craniata</taxon>
        <taxon>Vertebrata</taxon>
        <taxon>Euteleostomi</taxon>
        <taxon>Amphibia</taxon>
        <taxon>Gymnophiona</taxon>
        <taxon>Geotrypetes</taxon>
    </lineage>
</organism>
<evidence type="ECO:0000256" key="5">
    <source>
        <dbReference type="ARBA" id="ARBA00022723"/>
    </source>
</evidence>
<evidence type="ECO:0000256" key="7">
    <source>
        <dbReference type="ARBA" id="ARBA00022763"/>
    </source>
</evidence>
<evidence type="ECO:0000256" key="15">
    <source>
        <dbReference type="ARBA" id="ARBA00023211"/>
    </source>
</evidence>
<evidence type="ECO:0000256" key="18">
    <source>
        <dbReference type="SAM" id="MobiDB-lite"/>
    </source>
</evidence>
<keyword evidence="6" id="KW-0255">Endonuclease</keyword>
<dbReference type="PANTHER" id="PTHR15749:SF4">
    <property type="entry name" value="FANCONI-ASSOCIATED NUCLEASE 1"/>
    <property type="match status" value="1"/>
</dbReference>
<comment type="cofactor">
    <cofactor evidence="17">
        <name>Mg(2+)</name>
        <dbReference type="ChEBI" id="CHEBI:18420"/>
    </cofactor>
    <cofactor evidence="17">
        <name>Mn(2+)</name>
        <dbReference type="ChEBI" id="CHEBI:29035"/>
    </cofactor>
</comment>
<keyword evidence="7 17" id="KW-0227">DNA damage</keyword>
<keyword evidence="14 17" id="KW-0234">DNA repair</keyword>
<evidence type="ECO:0000256" key="2">
    <source>
        <dbReference type="ARBA" id="ARBA00004123"/>
    </source>
</evidence>
<evidence type="ECO:0000256" key="3">
    <source>
        <dbReference type="ARBA" id="ARBA00005533"/>
    </source>
</evidence>
<evidence type="ECO:0000256" key="12">
    <source>
        <dbReference type="ARBA" id="ARBA00022842"/>
    </source>
</evidence>
<dbReference type="SMART" id="SM00990">
    <property type="entry name" value="VRR_NUC"/>
    <property type="match status" value="1"/>
</dbReference>
<evidence type="ECO:0000256" key="8">
    <source>
        <dbReference type="ARBA" id="ARBA00022771"/>
    </source>
</evidence>
<dbReference type="CDD" id="cd22326">
    <property type="entry name" value="FAN1-like"/>
    <property type="match status" value="1"/>
</dbReference>
<keyword evidence="5 17" id="KW-0479">Metal-binding</keyword>
<dbReference type="InterPro" id="IPR006642">
    <property type="entry name" value="Rad18_UBZ4"/>
</dbReference>
<feature type="region of interest" description="Disordered" evidence="18">
    <location>
        <begin position="18"/>
        <end position="43"/>
    </location>
</feature>
<feature type="domain" description="VRR-NUC" evidence="20">
    <location>
        <begin position="953"/>
        <end position="1068"/>
    </location>
</feature>
<keyword evidence="11" id="KW-0269">Exonuclease</keyword>
<reference evidence="22 23" key="1">
    <citation type="submission" date="2025-04" db="UniProtKB">
        <authorList>
            <consortium name="RefSeq"/>
        </authorList>
    </citation>
    <scope>IDENTIFICATION</scope>
</reference>
<accession>A0A6P8P726</accession>
<dbReference type="GO" id="GO:0005634">
    <property type="term" value="C:nucleus"/>
    <property type="evidence" value="ECO:0007669"/>
    <property type="project" value="UniProtKB-SubCell"/>
</dbReference>
<keyword evidence="13" id="KW-0175">Coiled coil</keyword>
<dbReference type="SMART" id="SM00734">
    <property type="entry name" value="ZnF_Rad18"/>
    <property type="match status" value="1"/>
</dbReference>
<dbReference type="GeneID" id="117348533"/>
<keyword evidence="8" id="KW-0863">Zinc-finger</keyword>
<evidence type="ECO:0000256" key="4">
    <source>
        <dbReference type="ARBA" id="ARBA00022722"/>
    </source>
</evidence>
<dbReference type="RefSeq" id="XP_033776664.1">
    <property type="nucleotide sequence ID" value="XM_033920773.1"/>
</dbReference>
<comment type="subcellular location">
    <subcellularLocation>
        <location evidence="2 17">Nucleus</location>
    </subcellularLocation>
</comment>
<evidence type="ECO:0000256" key="10">
    <source>
        <dbReference type="ARBA" id="ARBA00022833"/>
    </source>
</evidence>
<comment type="catalytic activity">
    <reaction evidence="1 17">
        <text>Hydrolytically removes 5'-nucleotides successively from the 3'-hydroxy termini of 3'-hydroxy-terminated oligonucleotides.</text>
        <dbReference type="EC" id="3.1.4.1"/>
    </reaction>
</comment>
<dbReference type="Gene3D" id="3.40.1350.10">
    <property type="match status" value="1"/>
</dbReference>
<dbReference type="Pfam" id="PF21169">
    <property type="entry name" value="Fan1_SAP"/>
    <property type="match status" value="1"/>
</dbReference>
<protein>
    <recommendedName>
        <fullName evidence="17">Fanconi-associated nuclease</fullName>
        <ecNumber evidence="17">3.1.4.1</ecNumber>
    </recommendedName>
</protein>
<keyword evidence="9 17" id="KW-0378">Hydrolase</keyword>
<dbReference type="InterPro" id="IPR049126">
    <property type="entry name" value="FAN1-like_TPR"/>
</dbReference>
<evidence type="ECO:0000256" key="17">
    <source>
        <dbReference type="RuleBase" id="RU365033"/>
    </source>
</evidence>
<dbReference type="GO" id="GO:0008270">
    <property type="term" value="F:zinc ion binding"/>
    <property type="evidence" value="ECO:0007669"/>
    <property type="project" value="UniProtKB-KW"/>
</dbReference>
<keyword evidence="16 17" id="KW-0539">Nucleus</keyword>
<evidence type="ECO:0000256" key="14">
    <source>
        <dbReference type="ARBA" id="ARBA00023204"/>
    </source>
</evidence>
<dbReference type="GO" id="GO:0008409">
    <property type="term" value="F:5'-3' exonuclease activity"/>
    <property type="evidence" value="ECO:0007669"/>
    <property type="project" value="TreeGrafter"/>
</dbReference>
<proteinExistence type="inferred from homology"/>
<dbReference type="Pfam" id="PF21170">
    <property type="entry name" value="FAN1_TPR"/>
    <property type="match status" value="1"/>
</dbReference>
<keyword evidence="15 17" id="KW-0464">Manganese</keyword>
<dbReference type="FunFam" id="3.40.1350.10:FF:000004">
    <property type="entry name" value="Fanconi-associated nuclease"/>
    <property type="match status" value="1"/>
</dbReference>
<evidence type="ECO:0000313" key="23">
    <source>
        <dbReference type="RefSeq" id="XP_033776665.1"/>
    </source>
</evidence>
<comment type="function">
    <text evidence="17">Nuclease required for the repair of DNA interstrand cross-links (ICL). Acts as a 5'-3' exonuclease that anchors at a cut end of DNA and cleaves DNA successively at every third nucleotide, allowing to excise an ICL from one strand through flanking incisions.</text>
</comment>
<keyword evidence="12 17" id="KW-0460">Magnesium</keyword>
<evidence type="ECO:0000259" key="20">
    <source>
        <dbReference type="SMART" id="SM00990"/>
    </source>
</evidence>
<dbReference type="GO" id="GO:0036297">
    <property type="term" value="P:interstrand cross-link repair"/>
    <property type="evidence" value="ECO:0007669"/>
    <property type="project" value="InterPro"/>
</dbReference>
<feature type="domain" description="UBZ4-type" evidence="19">
    <location>
        <begin position="61"/>
        <end position="85"/>
    </location>
</feature>
<dbReference type="KEGG" id="gsh:117348533"/>
<evidence type="ECO:0000256" key="16">
    <source>
        <dbReference type="ARBA" id="ARBA00023242"/>
    </source>
</evidence>
<dbReference type="Pfam" id="PF21315">
    <property type="entry name" value="FAN1_HTH"/>
    <property type="match status" value="1"/>
</dbReference>
<evidence type="ECO:0000256" key="1">
    <source>
        <dbReference type="ARBA" id="ARBA00000983"/>
    </source>
</evidence>
<dbReference type="AlphaFoldDB" id="A0A6P8P726"/>
<dbReference type="GO" id="GO:0004528">
    <property type="term" value="F:phosphodiesterase I activity"/>
    <property type="evidence" value="ECO:0007669"/>
    <property type="project" value="UniProtKB-EC"/>
</dbReference>
<dbReference type="CTD" id="22909"/>
<keyword evidence="21" id="KW-1185">Reference proteome</keyword>
<name>A0A6P8P726_GEOSA</name>
<dbReference type="OrthoDB" id="76364at2759"/>
<evidence type="ECO:0000256" key="13">
    <source>
        <dbReference type="ARBA" id="ARBA00023054"/>
    </source>
</evidence>
<dbReference type="InterPro" id="IPR033315">
    <property type="entry name" value="Fan1-like"/>
</dbReference>
<dbReference type="GO" id="GO:0070336">
    <property type="term" value="F:flap-structured DNA binding"/>
    <property type="evidence" value="ECO:0007669"/>
    <property type="project" value="TreeGrafter"/>
</dbReference>
<feature type="region of interest" description="Disordered" evidence="18">
    <location>
        <begin position="186"/>
        <end position="207"/>
    </location>
</feature>
<dbReference type="InterPro" id="IPR014883">
    <property type="entry name" value="VRR_NUC"/>
</dbReference>
<gene>
    <name evidence="22 23" type="primary">FAN1</name>
</gene>
<feature type="region of interest" description="Disordered" evidence="18">
    <location>
        <begin position="299"/>
        <end position="331"/>
    </location>
</feature>
<dbReference type="Proteomes" id="UP000515159">
    <property type="component" value="Chromosome 14"/>
</dbReference>
<keyword evidence="10" id="KW-0862">Zinc</keyword>
<evidence type="ECO:0000256" key="11">
    <source>
        <dbReference type="ARBA" id="ARBA00022839"/>
    </source>
</evidence>
<keyword evidence="4 17" id="KW-0540">Nuclease</keyword>
<dbReference type="PANTHER" id="PTHR15749">
    <property type="entry name" value="FANCONI-ASSOCIATED NUCLEASE 1"/>
    <property type="match status" value="1"/>
</dbReference>
<dbReference type="InterPro" id="IPR049132">
    <property type="entry name" value="FAN1-like_euk"/>
</dbReference>
<evidence type="ECO:0000259" key="19">
    <source>
        <dbReference type="SMART" id="SM00734"/>
    </source>
</evidence>
<evidence type="ECO:0000256" key="6">
    <source>
        <dbReference type="ARBA" id="ARBA00022759"/>
    </source>
</evidence>
<evidence type="ECO:0000313" key="21">
    <source>
        <dbReference type="Proteomes" id="UP000515159"/>
    </source>
</evidence>
<dbReference type="InterPro" id="IPR049125">
    <property type="entry name" value="FAN1-like_WH"/>
</dbReference>
<dbReference type="GO" id="GO:0017108">
    <property type="term" value="F:5'-flap endonuclease activity"/>
    <property type="evidence" value="ECO:0007669"/>
    <property type="project" value="TreeGrafter"/>
</dbReference>
<dbReference type="Pfam" id="PF08774">
    <property type="entry name" value="VRR_NUC"/>
    <property type="match status" value="1"/>
</dbReference>
<sequence>MLPQVKDVILRMAEIKPPVKKRARRSLSTSKAKKKETEKSKAAATRAPSILTFFNNAQPAKLACPICGKMVSRFQMSEHLDESCQNAERSDDDDDVILVHSETGVPVLSNSAAEGPSASFPVCSPQKAWRWQPNTSPVRSNSMRLLEGVKLRTSPYFKNNGEKTITREATGVPRVRSMSLGSLSSKLSRSFQTQGRSKHSKWEENSQAKTVHYGTSSAKNQIGHSGELNSQKENWCEELEYPAKTNALSIVTECVEREYLASDWKDQESSQAGSEMVTNLRLENTPLITLPAMRVLASASPSVEGKQTEMGDEATTSKEEARHAVQASSWEAQLPECSQETTEAPLNGSASLASKGKVFDDIKSCLENSNREILPLEGFGALENEIIYNDFLKPLQESGCNGNSTENIKIQNEDVCSKSSVSDVSWQPYYLRNFLMILQTVMENEDDLRLFNADDMSIITKFHQLTDGSQKLYVRLFQRKLNWLKSSKIEYAEIGQDLQPVIEELVACCFLQTESELQDLSEVLEVLSASELKLLAKAFHLANPNGQKQQLVEGFLQLAKQRSVFSLGKTQPGIGAVILKRAKELTGRCIRICRGPRAVFSRVLLLFSLTNSMDDEEAASGGQAQLSTVLMVNMGRMTFPTYTVLRTVNIFQDREDLIRYEGAMHKLIDIAAAMTSGNWEEAHQLYKCATKVWQEVKSHPCLRYHELLPVYLRCFTVGWTYTRILSRGVEILQRLHMYEEAVHELENLLSQNIYCPDSRGRWWDRLALNLHQHLKHTQKAIACIREGLSDPFVRTGHRLALCQRALRMKESSSCRKFRHLFHDLPITVVEDVIHITIKGRMCPQSGMGKSVFLLEDIDDEMREDGTLSTCMCSVEELALAHYRKQGYDQGIHGEGSTFSTLYCLLMWDIIFMDGVPDVFRNSYQVFPLDLYTDSFFDNRRTAIESRLQLLHEASSETLAQLLAEVWDAQEGKAAALVNWERFTSLQQAQSLVSCLGGHFLSGVCQRLSKDLRHCRGGLPDLVVWSTQDSKFKLVEVKGPNDRLSHKQMIWLAELQKLGAEAEVCHVAAVGSKSKRLS</sequence>